<dbReference type="InterPro" id="IPR017969">
    <property type="entry name" value="Heavy-metal-associated_CS"/>
</dbReference>
<feature type="transmembrane region" description="Helical" evidence="11">
    <location>
        <begin position="818"/>
        <end position="837"/>
    </location>
</feature>
<dbReference type="PROSITE" id="PS00154">
    <property type="entry name" value="ATPASE_E1_E2"/>
    <property type="match status" value="1"/>
</dbReference>
<dbReference type="InterPro" id="IPR023298">
    <property type="entry name" value="ATPase_P-typ_TM_dom_sf"/>
</dbReference>
<feature type="transmembrane region" description="Helical" evidence="11">
    <location>
        <begin position="160"/>
        <end position="177"/>
    </location>
</feature>
<dbReference type="PROSITE" id="PS01229">
    <property type="entry name" value="COF_2"/>
    <property type="match status" value="1"/>
</dbReference>
<dbReference type="SFLD" id="SFLDG00002">
    <property type="entry name" value="C1.7:_P-type_atpase_like"/>
    <property type="match status" value="1"/>
</dbReference>
<feature type="transmembrane region" description="Helical" evidence="11">
    <location>
        <begin position="398"/>
        <end position="420"/>
    </location>
</feature>
<comment type="similarity">
    <text evidence="2 11">Belongs to the cation transport ATPase (P-type) (TC 3.A.3) family. Type IB subfamily.</text>
</comment>
<feature type="region of interest" description="Disordered" evidence="12">
    <location>
        <begin position="104"/>
        <end position="127"/>
    </location>
</feature>
<dbReference type="AlphaFoldDB" id="A0A930PRW4"/>
<dbReference type="SUPFAM" id="SSF55008">
    <property type="entry name" value="HMA, heavy metal-associated domain"/>
    <property type="match status" value="1"/>
</dbReference>
<dbReference type="Gene3D" id="3.30.70.100">
    <property type="match status" value="1"/>
</dbReference>
<dbReference type="GO" id="GO:0055070">
    <property type="term" value="P:copper ion homeostasis"/>
    <property type="evidence" value="ECO:0007669"/>
    <property type="project" value="TreeGrafter"/>
</dbReference>
<keyword evidence="3" id="KW-0813">Transport</keyword>
<evidence type="ECO:0000256" key="3">
    <source>
        <dbReference type="ARBA" id="ARBA00022448"/>
    </source>
</evidence>
<keyword evidence="11" id="KW-1003">Cell membrane</keyword>
<dbReference type="CDD" id="cd02094">
    <property type="entry name" value="P-type_ATPase_Cu-like"/>
    <property type="match status" value="1"/>
</dbReference>
<evidence type="ECO:0000256" key="11">
    <source>
        <dbReference type="RuleBase" id="RU362081"/>
    </source>
</evidence>
<dbReference type="SUPFAM" id="SSF81665">
    <property type="entry name" value="Calcium ATPase, transmembrane domain M"/>
    <property type="match status" value="1"/>
</dbReference>
<dbReference type="InterPro" id="IPR036412">
    <property type="entry name" value="HAD-like_sf"/>
</dbReference>
<dbReference type="NCBIfam" id="TIGR01494">
    <property type="entry name" value="ATPase_P-type"/>
    <property type="match status" value="2"/>
</dbReference>
<evidence type="ECO:0000256" key="9">
    <source>
        <dbReference type="ARBA" id="ARBA00022989"/>
    </source>
</evidence>
<organism evidence="14 15">
    <name type="scientific">Rothia mucilaginosa</name>
    <dbReference type="NCBI Taxonomy" id="43675"/>
    <lineage>
        <taxon>Bacteria</taxon>
        <taxon>Bacillati</taxon>
        <taxon>Actinomycetota</taxon>
        <taxon>Actinomycetes</taxon>
        <taxon>Micrococcales</taxon>
        <taxon>Micrococcaceae</taxon>
        <taxon>Rothia</taxon>
    </lineage>
</organism>
<dbReference type="PROSITE" id="PS50846">
    <property type="entry name" value="HMA_2"/>
    <property type="match status" value="1"/>
</dbReference>
<dbReference type="InterPro" id="IPR059000">
    <property type="entry name" value="ATPase_P-type_domA"/>
</dbReference>
<keyword evidence="9 11" id="KW-1133">Transmembrane helix</keyword>
<evidence type="ECO:0000313" key="15">
    <source>
        <dbReference type="Proteomes" id="UP000713964"/>
    </source>
</evidence>
<dbReference type="Pfam" id="PF00702">
    <property type="entry name" value="Hydrolase"/>
    <property type="match status" value="1"/>
</dbReference>
<protein>
    <submittedName>
        <fullName evidence="14">Copper-translocating P-type ATPase</fullName>
    </submittedName>
</protein>
<evidence type="ECO:0000259" key="13">
    <source>
        <dbReference type="PROSITE" id="PS50846"/>
    </source>
</evidence>
<sequence>MVSSTQPSPTTSEPSSQSERSLFNSAGTTVKSTESTRIIHVDIQGMTCASCVGRVERKLRKIPGVDPAVNLPLESARVIVPEGVSDEQIIETINNTGYTAHLKNGPAAGTGTNASASGGGHHHSTPSMTGGFTDRIIYAAILGVPIFLISMFPSFQFPNWGWVVAVLTAPVAFWCAAPFHRAALINARHGSSTMDTLVSLGVVLAYFYSLAQLLMNPALTAHVHHAGGSFWSMFTGNHAPLYFDSASMVTLFLLIGRAIEHRTRNRSSEALRTLLSMGAKEATLLRTDKQGVTKQVQVPVEDLMPDDLFLVRPGEKIATDGVVVEGSSAVDASLLTGESVPVEVHPGDAVTGATVNTSGSLTVRATRVGAETTLAKMGELVASAQETKAPIARLADRVSAVFVPVVLVISALTLVGWWLVSGDGAAAFNAAVTVLVVACPCALGLATPTALLAGTGRGWQLGILIRNAQVLEATSTVDRVVLDKTGTVTTGEMSVAFYGTFGDYESAGDLSGISPDSTGSKNERSLSVLRDAAAVEALSEHPIARAIAGFAREQGVLVEGASAPSVSDFEGIPGGVRGVLSGAVDGAESGTEYGTSQLVVVGTPEYLQAAGAQLSEAQLALLDQARRAGLTTVVVARGEAPNDEAAEDAPALQPIGMISVADTPKPEAAETMAQLRELGMEPILLTGDAPQVAQAIASQVGISAENVYAGVTPEGKSQVIEKLQAAGHRVAMVGDGVNDAPALALAELGIAMGSGTDVAAEAADIVLTRSDVASVVTALRLSRATLRTIKSNLFWAFAYNSAAIPVAVAGLLNPMIAAAAMAFSSVFVVLNSMRLTAFRK</sequence>
<dbReference type="PRINTS" id="PR00120">
    <property type="entry name" value="HATPASE"/>
</dbReference>
<dbReference type="Gene3D" id="3.40.50.1000">
    <property type="entry name" value="HAD superfamily/HAD-like"/>
    <property type="match status" value="1"/>
</dbReference>
<feature type="compositionally biased region" description="Low complexity" evidence="12">
    <location>
        <begin position="1"/>
        <end position="19"/>
    </location>
</feature>
<feature type="domain" description="HMA" evidence="13">
    <location>
        <begin position="37"/>
        <end position="101"/>
    </location>
</feature>
<name>A0A930PRW4_9MICC</name>
<dbReference type="SUPFAM" id="SSF56784">
    <property type="entry name" value="HAD-like"/>
    <property type="match status" value="1"/>
</dbReference>
<comment type="subcellular location">
    <subcellularLocation>
        <location evidence="1">Cell membrane</location>
        <topology evidence="1">Multi-pass membrane protein</topology>
    </subcellularLocation>
</comment>
<dbReference type="InterPro" id="IPR044492">
    <property type="entry name" value="P_typ_ATPase_HD_dom"/>
</dbReference>
<evidence type="ECO:0000256" key="6">
    <source>
        <dbReference type="ARBA" id="ARBA00022741"/>
    </source>
</evidence>
<evidence type="ECO:0000256" key="4">
    <source>
        <dbReference type="ARBA" id="ARBA00022692"/>
    </source>
</evidence>
<dbReference type="InterPro" id="IPR036163">
    <property type="entry name" value="HMA_dom_sf"/>
</dbReference>
<dbReference type="InterPro" id="IPR023214">
    <property type="entry name" value="HAD_sf"/>
</dbReference>
<dbReference type="InterPro" id="IPR018303">
    <property type="entry name" value="ATPase_P-typ_P_site"/>
</dbReference>
<dbReference type="PROSITE" id="PS01047">
    <property type="entry name" value="HMA_1"/>
    <property type="match status" value="1"/>
</dbReference>
<dbReference type="Proteomes" id="UP000713964">
    <property type="component" value="Unassembled WGS sequence"/>
</dbReference>
<evidence type="ECO:0000313" key="14">
    <source>
        <dbReference type="EMBL" id="MBF1659026.1"/>
    </source>
</evidence>
<feature type="compositionally biased region" description="Low complexity" evidence="12">
    <location>
        <begin position="104"/>
        <end position="116"/>
    </location>
</feature>
<evidence type="ECO:0000256" key="10">
    <source>
        <dbReference type="ARBA" id="ARBA00023136"/>
    </source>
</evidence>
<dbReference type="PANTHER" id="PTHR43520">
    <property type="entry name" value="ATP7, ISOFORM B"/>
    <property type="match status" value="1"/>
</dbReference>
<keyword evidence="8" id="KW-1278">Translocase</keyword>
<keyword evidence="7 11" id="KW-0067">ATP-binding</keyword>
<dbReference type="PANTHER" id="PTHR43520:SF8">
    <property type="entry name" value="P-TYPE CU(+) TRANSPORTER"/>
    <property type="match status" value="1"/>
</dbReference>
<dbReference type="InterPro" id="IPR023299">
    <property type="entry name" value="ATPase_P-typ_cyto_dom_N"/>
</dbReference>
<dbReference type="GO" id="GO:0005886">
    <property type="term" value="C:plasma membrane"/>
    <property type="evidence" value="ECO:0007669"/>
    <property type="project" value="UniProtKB-SubCell"/>
</dbReference>
<dbReference type="PRINTS" id="PR00119">
    <property type="entry name" value="CATATPASE"/>
</dbReference>
<feature type="transmembrane region" description="Helical" evidence="11">
    <location>
        <begin position="197"/>
        <end position="219"/>
    </location>
</feature>
<dbReference type="GO" id="GO:0016887">
    <property type="term" value="F:ATP hydrolysis activity"/>
    <property type="evidence" value="ECO:0007669"/>
    <property type="project" value="InterPro"/>
</dbReference>
<dbReference type="SUPFAM" id="SSF81653">
    <property type="entry name" value="Calcium ATPase, transduction domain A"/>
    <property type="match status" value="1"/>
</dbReference>
<reference evidence="14" key="1">
    <citation type="submission" date="2020-04" db="EMBL/GenBank/DDBJ databases">
        <title>Deep metagenomics examines the oral microbiome during advanced dental caries in children, revealing novel taxa and co-occurrences with host molecules.</title>
        <authorList>
            <person name="Baker J.L."/>
            <person name="Morton J.T."/>
            <person name="Dinis M."/>
            <person name="Alvarez R."/>
            <person name="Tran N.C."/>
            <person name="Knight R."/>
            <person name="Edlund A."/>
        </authorList>
    </citation>
    <scope>NUCLEOTIDE SEQUENCE</scope>
    <source>
        <strain evidence="14">JCVI_29_bin.11</strain>
    </source>
</reference>
<dbReference type="SFLD" id="SFLDF00027">
    <property type="entry name" value="p-type_atpase"/>
    <property type="match status" value="1"/>
</dbReference>
<feature type="transmembrane region" description="Helical" evidence="11">
    <location>
        <begin position="793"/>
        <end position="812"/>
    </location>
</feature>
<feature type="transmembrane region" description="Helical" evidence="11">
    <location>
        <begin position="426"/>
        <end position="453"/>
    </location>
</feature>
<feature type="transmembrane region" description="Helical" evidence="11">
    <location>
        <begin position="136"/>
        <end position="154"/>
    </location>
</feature>
<gene>
    <name evidence="14" type="ORF">HXO58_04225</name>
</gene>
<dbReference type="InterPro" id="IPR001757">
    <property type="entry name" value="P_typ_ATPase"/>
</dbReference>
<dbReference type="Pfam" id="PF00122">
    <property type="entry name" value="E1-E2_ATPase"/>
    <property type="match status" value="1"/>
</dbReference>
<dbReference type="CDD" id="cd00371">
    <property type="entry name" value="HMA"/>
    <property type="match status" value="1"/>
</dbReference>
<keyword evidence="10 11" id="KW-0472">Membrane</keyword>
<dbReference type="Pfam" id="PF00403">
    <property type="entry name" value="HMA"/>
    <property type="match status" value="1"/>
</dbReference>
<dbReference type="GO" id="GO:0043682">
    <property type="term" value="F:P-type divalent copper transporter activity"/>
    <property type="evidence" value="ECO:0007669"/>
    <property type="project" value="TreeGrafter"/>
</dbReference>
<dbReference type="GO" id="GO:0005507">
    <property type="term" value="F:copper ion binding"/>
    <property type="evidence" value="ECO:0007669"/>
    <property type="project" value="TreeGrafter"/>
</dbReference>
<evidence type="ECO:0000256" key="12">
    <source>
        <dbReference type="SAM" id="MobiDB-lite"/>
    </source>
</evidence>
<evidence type="ECO:0000256" key="1">
    <source>
        <dbReference type="ARBA" id="ARBA00004651"/>
    </source>
</evidence>
<evidence type="ECO:0000256" key="5">
    <source>
        <dbReference type="ARBA" id="ARBA00022723"/>
    </source>
</evidence>
<comment type="caution">
    <text evidence="14">The sequence shown here is derived from an EMBL/GenBank/DDBJ whole genome shotgun (WGS) entry which is preliminary data.</text>
</comment>
<dbReference type="NCBIfam" id="TIGR01525">
    <property type="entry name" value="ATPase-IB_hvy"/>
    <property type="match status" value="1"/>
</dbReference>
<feature type="region of interest" description="Disordered" evidence="12">
    <location>
        <begin position="1"/>
        <end position="31"/>
    </location>
</feature>
<feature type="compositionally biased region" description="Polar residues" evidence="12">
    <location>
        <begin position="20"/>
        <end position="31"/>
    </location>
</feature>
<keyword evidence="6 11" id="KW-0547">Nucleotide-binding</keyword>
<dbReference type="Gene3D" id="3.40.1110.10">
    <property type="entry name" value="Calcium-transporting ATPase, cytoplasmic domain N"/>
    <property type="match status" value="1"/>
</dbReference>
<dbReference type="FunFam" id="3.30.70.100:FF:000001">
    <property type="entry name" value="ATPase copper transporting beta"/>
    <property type="match status" value="1"/>
</dbReference>
<keyword evidence="4 11" id="KW-0812">Transmembrane</keyword>
<dbReference type="GO" id="GO:0005524">
    <property type="term" value="F:ATP binding"/>
    <property type="evidence" value="ECO:0007669"/>
    <property type="project" value="UniProtKB-UniRule"/>
</dbReference>
<evidence type="ECO:0000256" key="2">
    <source>
        <dbReference type="ARBA" id="ARBA00006024"/>
    </source>
</evidence>
<dbReference type="Gene3D" id="2.70.150.10">
    <property type="entry name" value="Calcium-transporting ATPase, cytoplasmic transduction domain A"/>
    <property type="match status" value="1"/>
</dbReference>
<dbReference type="FunFam" id="2.70.150.10:FF:000002">
    <property type="entry name" value="Copper-transporting ATPase 1, putative"/>
    <property type="match status" value="1"/>
</dbReference>
<dbReference type="InterPro" id="IPR006121">
    <property type="entry name" value="HMA_dom"/>
</dbReference>
<keyword evidence="5 11" id="KW-0479">Metal-binding</keyword>
<dbReference type="InterPro" id="IPR027256">
    <property type="entry name" value="P-typ_ATPase_IB"/>
</dbReference>
<accession>A0A930PRW4</accession>
<dbReference type="EMBL" id="JABZXL010000008">
    <property type="protein sequence ID" value="MBF1659026.1"/>
    <property type="molecule type" value="Genomic_DNA"/>
</dbReference>
<evidence type="ECO:0000256" key="7">
    <source>
        <dbReference type="ARBA" id="ARBA00022840"/>
    </source>
</evidence>
<feature type="transmembrane region" description="Helical" evidence="11">
    <location>
        <begin position="239"/>
        <end position="259"/>
    </location>
</feature>
<dbReference type="InterPro" id="IPR008250">
    <property type="entry name" value="ATPase_P-typ_transduc_dom_A_sf"/>
</dbReference>
<proteinExistence type="inferred from homology"/>
<evidence type="ECO:0000256" key="8">
    <source>
        <dbReference type="ARBA" id="ARBA00022967"/>
    </source>
</evidence>
<dbReference type="SFLD" id="SFLDS00003">
    <property type="entry name" value="Haloacid_Dehalogenase"/>
    <property type="match status" value="1"/>
</dbReference>